<dbReference type="RefSeq" id="WP_029330782.1">
    <property type="nucleotide sequence ID" value="NZ_CP030103.1"/>
</dbReference>
<protein>
    <recommendedName>
        <fullName evidence="1">Smf/DprA SLOG domain-containing protein</fullName>
    </recommendedName>
</protein>
<feature type="domain" description="Smf/DprA SLOG" evidence="1">
    <location>
        <begin position="48"/>
        <end position="248"/>
    </location>
</feature>
<dbReference type="AlphaFoldDB" id="A0A2Z4LM61"/>
<dbReference type="Pfam" id="PF02481">
    <property type="entry name" value="DNA_processg_A"/>
    <property type="match status" value="1"/>
</dbReference>
<organism evidence="2 3">
    <name type="scientific">Metamycoplasma cloacale</name>
    <dbReference type="NCBI Taxonomy" id="92401"/>
    <lineage>
        <taxon>Bacteria</taxon>
        <taxon>Bacillati</taxon>
        <taxon>Mycoplasmatota</taxon>
        <taxon>Mycoplasmoidales</taxon>
        <taxon>Metamycoplasmataceae</taxon>
        <taxon>Metamycoplasma</taxon>
    </lineage>
</organism>
<dbReference type="Gene3D" id="3.40.50.450">
    <property type="match status" value="1"/>
</dbReference>
<reference evidence="3" key="1">
    <citation type="submission" date="2018-06" db="EMBL/GenBank/DDBJ databases">
        <title>Complete genome sequences of Mycoplasma anatis, M. anseris and M. cloacale type strains.</title>
        <authorList>
            <person name="Grozner D."/>
            <person name="Forro B."/>
            <person name="Sulyok K.M."/>
            <person name="Marton S."/>
            <person name="Kreizinger Z."/>
            <person name="Banyai K."/>
            <person name="Gyuranecz M."/>
        </authorList>
    </citation>
    <scope>NUCLEOTIDE SEQUENCE [LARGE SCALE GENOMIC DNA]</scope>
    <source>
        <strain evidence="3">NCTC 10199</strain>
    </source>
</reference>
<proteinExistence type="predicted"/>
<gene>
    <name evidence="2" type="ORF">DK849_02195</name>
</gene>
<dbReference type="Proteomes" id="UP000249865">
    <property type="component" value="Chromosome"/>
</dbReference>
<name>A0A2Z4LM61_9BACT</name>
<dbReference type="OrthoDB" id="9785707at2"/>
<evidence type="ECO:0000259" key="1">
    <source>
        <dbReference type="Pfam" id="PF02481"/>
    </source>
</evidence>
<dbReference type="GO" id="GO:0009294">
    <property type="term" value="P:DNA-mediated transformation"/>
    <property type="evidence" value="ECO:0007669"/>
    <property type="project" value="InterPro"/>
</dbReference>
<accession>A0A2Z4LM61</accession>
<dbReference type="InterPro" id="IPR057666">
    <property type="entry name" value="DrpA_SLOG"/>
</dbReference>
<evidence type="ECO:0000313" key="3">
    <source>
        <dbReference type="Proteomes" id="UP000249865"/>
    </source>
</evidence>
<sequence length="250" mass="29152">MNEYLLYFVYKYKGNWDEIYHALKNFELIDSDYHNQIKKQQEMSTSKYVTVLDDGYPDVLVNADKMPFLIFYRGDLKLLDNNNIVCLTGNLISKNTLELLKEIEKIDQEVTFVSLLWKGLDELIVKKILENPKLKLVLIAPSGLNKLEIDFIDKKDYARILLISEYPDDYHAVKKSFYDRNRLLNAIAKKLVLLGTKDNLLYSIIDYFIANHKEIECFMTNESDVLNNNIELINNGAKMITNLNGIVKHK</sequence>
<keyword evidence="3" id="KW-1185">Reference proteome</keyword>
<dbReference type="EMBL" id="CP030103">
    <property type="protein sequence ID" value="AWX42862.1"/>
    <property type="molecule type" value="Genomic_DNA"/>
</dbReference>
<evidence type="ECO:0000313" key="2">
    <source>
        <dbReference type="EMBL" id="AWX42862.1"/>
    </source>
</evidence>
<dbReference type="KEGG" id="mclo:DK849_02195"/>